<reference evidence="1" key="2">
    <citation type="submission" date="2023-04" db="EMBL/GenBank/DDBJ databases">
        <authorList>
            <person name="Bu L."/>
            <person name="Lu L."/>
            <person name="Laidemitt M.R."/>
            <person name="Zhang S.M."/>
            <person name="Mutuku M."/>
            <person name="Mkoji G."/>
            <person name="Steinauer M."/>
            <person name="Loker E.S."/>
        </authorList>
    </citation>
    <scope>NUCLEOTIDE SEQUENCE</scope>
    <source>
        <strain evidence="1">KasaAsao</strain>
        <tissue evidence="1">Whole Snail</tissue>
    </source>
</reference>
<sequence>MDSVGRIPPMSGAHGIVPPYRHPLHYASASHVLDNRQVSAQFPGTKNEQQAYRKHASTLTHKHFLIIYEPKYETVTKQITSNLINFQYVSIVMSSKKKPDTKKRPGSADTMVLILKPRVEDYKLVSPQFPGIKNEQQAYRKIEGNQKPSASTQNRNGMIDNKFSTTNTTSTLWALESKAQFPSIKRNCEDDTKQWKDLNLEKPSLVLPNITSSQGKIPNKETFGTLLNEATNDLSHFVLKACSWDTQSNDILEVKSKGKLPSADAGKFTSGSRPLVRPKTTSLQRNSFGKFTHSVDVSNLVENQNRVSLQISYRTI</sequence>
<proteinExistence type="predicted"/>
<dbReference type="Proteomes" id="UP001233172">
    <property type="component" value="Unassembled WGS sequence"/>
</dbReference>
<evidence type="ECO:0000313" key="2">
    <source>
        <dbReference type="Proteomes" id="UP001233172"/>
    </source>
</evidence>
<name>A0AAD8AZE7_BIOPF</name>
<dbReference type="EMBL" id="JASAOG010000210">
    <property type="protein sequence ID" value="KAK0043845.1"/>
    <property type="molecule type" value="Genomic_DNA"/>
</dbReference>
<protein>
    <submittedName>
        <fullName evidence="1">Uncharacterized protein</fullName>
    </submittedName>
</protein>
<dbReference type="AlphaFoldDB" id="A0AAD8AZE7"/>
<gene>
    <name evidence="1" type="ORF">Bpfe_026727</name>
</gene>
<reference evidence="1" key="1">
    <citation type="journal article" date="2023" name="PLoS Negl. Trop. Dis.">
        <title>A genome sequence for Biomphalaria pfeifferi, the major vector snail for the human-infecting parasite Schistosoma mansoni.</title>
        <authorList>
            <person name="Bu L."/>
            <person name="Lu L."/>
            <person name="Laidemitt M.R."/>
            <person name="Zhang S.M."/>
            <person name="Mutuku M."/>
            <person name="Mkoji G."/>
            <person name="Steinauer M."/>
            <person name="Loker E.S."/>
        </authorList>
    </citation>
    <scope>NUCLEOTIDE SEQUENCE</scope>
    <source>
        <strain evidence="1">KasaAsao</strain>
    </source>
</reference>
<keyword evidence="2" id="KW-1185">Reference proteome</keyword>
<evidence type="ECO:0000313" key="1">
    <source>
        <dbReference type="EMBL" id="KAK0043845.1"/>
    </source>
</evidence>
<comment type="caution">
    <text evidence="1">The sequence shown here is derived from an EMBL/GenBank/DDBJ whole genome shotgun (WGS) entry which is preliminary data.</text>
</comment>
<accession>A0AAD8AZE7</accession>
<organism evidence="1 2">
    <name type="scientific">Biomphalaria pfeifferi</name>
    <name type="common">Bloodfluke planorb</name>
    <name type="synonym">Freshwater snail</name>
    <dbReference type="NCBI Taxonomy" id="112525"/>
    <lineage>
        <taxon>Eukaryota</taxon>
        <taxon>Metazoa</taxon>
        <taxon>Spiralia</taxon>
        <taxon>Lophotrochozoa</taxon>
        <taxon>Mollusca</taxon>
        <taxon>Gastropoda</taxon>
        <taxon>Heterobranchia</taxon>
        <taxon>Euthyneura</taxon>
        <taxon>Panpulmonata</taxon>
        <taxon>Hygrophila</taxon>
        <taxon>Lymnaeoidea</taxon>
        <taxon>Planorbidae</taxon>
        <taxon>Biomphalaria</taxon>
    </lineage>
</organism>